<name>A0AAV0JRY5_9ROSI</name>
<organism evidence="1 2">
    <name type="scientific">Linum tenue</name>
    <dbReference type="NCBI Taxonomy" id="586396"/>
    <lineage>
        <taxon>Eukaryota</taxon>
        <taxon>Viridiplantae</taxon>
        <taxon>Streptophyta</taxon>
        <taxon>Embryophyta</taxon>
        <taxon>Tracheophyta</taxon>
        <taxon>Spermatophyta</taxon>
        <taxon>Magnoliopsida</taxon>
        <taxon>eudicotyledons</taxon>
        <taxon>Gunneridae</taxon>
        <taxon>Pentapetalae</taxon>
        <taxon>rosids</taxon>
        <taxon>fabids</taxon>
        <taxon>Malpighiales</taxon>
        <taxon>Linaceae</taxon>
        <taxon>Linum</taxon>
    </lineage>
</organism>
<dbReference type="Proteomes" id="UP001154282">
    <property type="component" value="Unassembled WGS sequence"/>
</dbReference>
<keyword evidence="2" id="KW-1185">Reference proteome</keyword>
<accession>A0AAV0JRY5</accession>
<feature type="non-terminal residue" evidence="1">
    <location>
        <position position="1"/>
    </location>
</feature>
<gene>
    <name evidence="1" type="ORF">LITE_LOCUS15586</name>
</gene>
<proteinExistence type="predicted"/>
<sequence>EELRRRVWKGEGDWKEGRWVRGLAAEEEREPAARKQAAIAIDLGKAEIREVFLVQGERRTVKAVCFYGVLFGLKLWKGGRLGKGKEVVGSSSFSAAALWAGWRACDAM</sequence>
<dbReference type="AlphaFoldDB" id="A0AAV0JRY5"/>
<evidence type="ECO:0000313" key="1">
    <source>
        <dbReference type="EMBL" id="CAI0412531.1"/>
    </source>
</evidence>
<comment type="caution">
    <text evidence="1">The sequence shown here is derived from an EMBL/GenBank/DDBJ whole genome shotgun (WGS) entry which is preliminary data.</text>
</comment>
<evidence type="ECO:0000313" key="2">
    <source>
        <dbReference type="Proteomes" id="UP001154282"/>
    </source>
</evidence>
<reference evidence="1" key="1">
    <citation type="submission" date="2022-08" db="EMBL/GenBank/DDBJ databases">
        <authorList>
            <person name="Gutierrez-Valencia J."/>
        </authorList>
    </citation>
    <scope>NUCLEOTIDE SEQUENCE</scope>
</reference>
<dbReference type="EMBL" id="CAMGYJ010000005">
    <property type="protein sequence ID" value="CAI0412531.1"/>
    <property type="molecule type" value="Genomic_DNA"/>
</dbReference>
<protein>
    <submittedName>
        <fullName evidence="1">Uncharacterized protein</fullName>
    </submittedName>
</protein>